<comment type="similarity">
    <text evidence="1">Belongs to the RutC family.</text>
</comment>
<protein>
    <submittedName>
        <fullName evidence="2">Endoribonuclease L-PSP</fullName>
    </submittedName>
</protein>
<dbReference type="Gene3D" id="3.30.1330.40">
    <property type="entry name" value="RutC-like"/>
    <property type="match status" value="1"/>
</dbReference>
<accession>A0A1T4QIY1</accession>
<dbReference type="InterPro" id="IPR019897">
    <property type="entry name" value="RidA_CS"/>
</dbReference>
<name>A0A1T4QIY1_9FIRM</name>
<keyword evidence="3" id="KW-1185">Reference proteome</keyword>
<gene>
    <name evidence="2" type="ORF">SAMN02745885_01680</name>
</gene>
<dbReference type="Pfam" id="PF01042">
    <property type="entry name" value="Ribonuc_L-PSP"/>
    <property type="match status" value="1"/>
</dbReference>
<dbReference type="OrthoDB" id="9803101at2"/>
<dbReference type="PANTHER" id="PTHR11803:SF39">
    <property type="entry name" value="2-IMINOBUTANOATE_2-IMINOPROPANOATE DEAMINASE"/>
    <property type="match status" value="1"/>
</dbReference>
<dbReference type="Proteomes" id="UP000189933">
    <property type="component" value="Unassembled WGS sequence"/>
</dbReference>
<dbReference type="CDD" id="cd00448">
    <property type="entry name" value="YjgF_YER057c_UK114_family"/>
    <property type="match status" value="1"/>
</dbReference>
<reference evidence="3" key="1">
    <citation type="submission" date="2017-02" db="EMBL/GenBank/DDBJ databases">
        <authorList>
            <person name="Varghese N."/>
            <person name="Submissions S."/>
        </authorList>
    </citation>
    <scope>NUCLEOTIDE SEQUENCE [LARGE SCALE GENOMIC DNA]</scope>
    <source>
        <strain evidence="3">DSM 16521</strain>
    </source>
</reference>
<dbReference type="InterPro" id="IPR006175">
    <property type="entry name" value="YjgF/YER057c/UK114"/>
</dbReference>
<dbReference type="NCBIfam" id="TIGR00004">
    <property type="entry name" value="Rid family detoxifying hydrolase"/>
    <property type="match status" value="1"/>
</dbReference>
<dbReference type="InterPro" id="IPR035959">
    <property type="entry name" value="RutC-like_sf"/>
</dbReference>
<dbReference type="EMBL" id="FUXM01000019">
    <property type="protein sequence ID" value="SKA03606.1"/>
    <property type="molecule type" value="Genomic_DNA"/>
</dbReference>
<evidence type="ECO:0000256" key="1">
    <source>
        <dbReference type="ARBA" id="ARBA00010552"/>
    </source>
</evidence>
<organism evidence="2 3">
    <name type="scientific">Carboxydocella sporoproducens DSM 16521</name>
    <dbReference type="NCBI Taxonomy" id="1121270"/>
    <lineage>
        <taxon>Bacteria</taxon>
        <taxon>Bacillati</taxon>
        <taxon>Bacillota</taxon>
        <taxon>Clostridia</taxon>
        <taxon>Eubacteriales</taxon>
        <taxon>Clostridiales Family XVI. Incertae Sedis</taxon>
        <taxon>Carboxydocella</taxon>
    </lineage>
</organism>
<proteinExistence type="inferred from homology"/>
<dbReference type="PROSITE" id="PS01094">
    <property type="entry name" value="UPF0076"/>
    <property type="match status" value="1"/>
</dbReference>
<dbReference type="GO" id="GO:0019239">
    <property type="term" value="F:deaminase activity"/>
    <property type="evidence" value="ECO:0007669"/>
    <property type="project" value="TreeGrafter"/>
</dbReference>
<dbReference type="SUPFAM" id="SSF55298">
    <property type="entry name" value="YjgF-like"/>
    <property type="match status" value="1"/>
</dbReference>
<dbReference type="PANTHER" id="PTHR11803">
    <property type="entry name" value="2-IMINOBUTANOATE/2-IMINOPROPANOATE DEAMINASE RIDA"/>
    <property type="match status" value="1"/>
</dbReference>
<sequence>MTKEIISTTAAPQAIGPYSQAVKVGNLLFCSGQIPIDPVTGQLVTGDIQTQTRRVLDNIKGLLEAAGSSLDKVVKATVFIKDMNQFVTINEIYATYFTANPPARSLVEVARLPKDVDIEIEVIALCE</sequence>
<dbReference type="GO" id="GO:0005829">
    <property type="term" value="C:cytosol"/>
    <property type="evidence" value="ECO:0007669"/>
    <property type="project" value="TreeGrafter"/>
</dbReference>
<evidence type="ECO:0000313" key="2">
    <source>
        <dbReference type="EMBL" id="SKA03606.1"/>
    </source>
</evidence>
<dbReference type="RefSeq" id="WP_078665725.1">
    <property type="nucleotide sequence ID" value="NZ_FUXM01000019.1"/>
</dbReference>
<evidence type="ECO:0000313" key="3">
    <source>
        <dbReference type="Proteomes" id="UP000189933"/>
    </source>
</evidence>
<dbReference type="InterPro" id="IPR006056">
    <property type="entry name" value="RidA"/>
</dbReference>
<dbReference type="FunFam" id="3.30.1330.40:FF:000001">
    <property type="entry name" value="L-PSP family endoribonuclease"/>
    <property type="match status" value="1"/>
</dbReference>
<dbReference type="AlphaFoldDB" id="A0A1T4QIY1"/>